<sequence>MGKALRDHGLAMGSFTHAMPGREPPFFWGSPISDVGAALHETLAAAERVEGGLINVILLDSGAPLGSRSRVRAKILGERRNSPQAGGSGSRWRL</sequence>
<protein>
    <submittedName>
        <fullName evidence="1">Uncharacterized protein</fullName>
    </submittedName>
</protein>
<accession>A0A916X667</accession>
<keyword evidence="2" id="KW-1185">Reference proteome</keyword>
<reference evidence="1" key="2">
    <citation type="submission" date="2020-09" db="EMBL/GenBank/DDBJ databases">
        <authorList>
            <person name="Sun Q."/>
            <person name="Zhou Y."/>
        </authorList>
    </citation>
    <scope>NUCLEOTIDE SEQUENCE</scope>
    <source>
        <strain evidence="1">CGMCC 1.15095</strain>
    </source>
</reference>
<comment type="caution">
    <text evidence="1">The sequence shown here is derived from an EMBL/GenBank/DDBJ whole genome shotgun (WGS) entry which is preliminary data.</text>
</comment>
<evidence type="ECO:0000313" key="2">
    <source>
        <dbReference type="Proteomes" id="UP000608154"/>
    </source>
</evidence>
<organism evidence="1 2">
    <name type="scientific">Novosphingobium endophyticum</name>
    <dbReference type="NCBI Taxonomy" id="1955250"/>
    <lineage>
        <taxon>Bacteria</taxon>
        <taxon>Pseudomonadati</taxon>
        <taxon>Pseudomonadota</taxon>
        <taxon>Alphaproteobacteria</taxon>
        <taxon>Sphingomonadales</taxon>
        <taxon>Sphingomonadaceae</taxon>
        <taxon>Novosphingobium</taxon>
    </lineage>
</organism>
<reference evidence="1" key="1">
    <citation type="journal article" date="2014" name="Int. J. Syst. Evol. Microbiol.">
        <title>Complete genome sequence of Corynebacterium casei LMG S-19264T (=DSM 44701T), isolated from a smear-ripened cheese.</title>
        <authorList>
            <consortium name="US DOE Joint Genome Institute (JGI-PGF)"/>
            <person name="Walter F."/>
            <person name="Albersmeier A."/>
            <person name="Kalinowski J."/>
            <person name="Ruckert C."/>
        </authorList>
    </citation>
    <scope>NUCLEOTIDE SEQUENCE</scope>
    <source>
        <strain evidence="1">CGMCC 1.15095</strain>
    </source>
</reference>
<dbReference type="Proteomes" id="UP000608154">
    <property type="component" value="Unassembled WGS sequence"/>
</dbReference>
<proteinExistence type="predicted"/>
<dbReference type="RefSeq" id="WP_188771574.1">
    <property type="nucleotide sequence ID" value="NZ_BMHK01000013.1"/>
</dbReference>
<gene>
    <name evidence="1" type="ORF">GCM10011494_22590</name>
</gene>
<dbReference type="EMBL" id="BMHK01000013">
    <property type="protein sequence ID" value="GGC03590.1"/>
    <property type="molecule type" value="Genomic_DNA"/>
</dbReference>
<name>A0A916X667_9SPHN</name>
<dbReference type="AlphaFoldDB" id="A0A916X667"/>
<evidence type="ECO:0000313" key="1">
    <source>
        <dbReference type="EMBL" id="GGC03590.1"/>
    </source>
</evidence>